<evidence type="ECO:0000313" key="2">
    <source>
        <dbReference type="EMBL" id="KAL0348564.1"/>
    </source>
</evidence>
<organism evidence="2">
    <name type="scientific">Sesamum angustifolium</name>
    <dbReference type="NCBI Taxonomy" id="2727405"/>
    <lineage>
        <taxon>Eukaryota</taxon>
        <taxon>Viridiplantae</taxon>
        <taxon>Streptophyta</taxon>
        <taxon>Embryophyta</taxon>
        <taxon>Tracheophyta</taxon>
        <taxon>Spermatophyta</taxon>
        <taxon>Magnoliopsida</taxon>
        <taxon>eudicotyledons</taxon>
        <taxon>Gunneridae</taxon>
        <taxon>Pentapetalae</taxon>
        <taxon>asterids</taxon>
        <taxon>lamiids</taxon>
        <taxon>Lamiales</taxon>
        <taxon>Pedaliaceae</taxon>
        <taxon>Sesamum</taxon>
    </lineage>
</organism>
<reference evidence="2" key="1">
    <citation type="submission" date="2020-06" db="EMBL/GenBank/DDBJ databases">
        <authorList>
            <person name="Li T."/>
            <person name="Hu X."/>
            <person name="Zhang T."/>
            <person name="Song X."/>
            <person name="Zhang H."/>
            <person name="Dai N."/>
            <person name="Sheng W."/>
            <person name="Hou X."/>
            <person name="Wei L."/>
        </authorList>
    </citation>
    <scope>NUCLEOTIDE SEQUENCE</scope>
    <source>
        <strain evidence="2">G01</strain>
        <tissue evidence="2">Leaf</tissue>
    </source>
</reference>
<gene>
    <name evidence="2" type="ORF">Sangu_1084200</name>
</gene>
<sequence length="57" mass="6045">MVQQGLWAAVWAVWAAVWAAVVLLGCGMGCCCVGWSLGPGMLGGPLEVDWARIRLDN</sequence>
<keyword evidence="1" id="KW-0732">Signal</keyword>
<accession>A0AAW2P0T3</accession>
<protein>
    <submittedName>
        <fullName evidence="2">Uncharacterized protein</fullName>
    </submittedName>
</protein>
<name>A0AAW2P0T3_9LAMI</name>
<proteinExistence type="predicted"/>
<dbReference type="AlphaFoldDB" id="A0AAW2P0T3"/>
<comment type="caution">
    <text evidence="2">The sequence shown here is derived from an EMBL/GenBank/DDBJ whole genome shotgun (WGS) entry which is preliminary data.</text>
</comment>
<dbReference type="EMBL" id="JACGWK010000006">
    <property type="protein sequence ID" value="KAL0348564.1"/>
    <property type="molecule type" value="Genomic_DNA"/>
</dbReference>
<evidence type="ECO:0000256" key="1">
    <source>
        <dbReference type="SAM" id="SignalP"/>
    </source>
</evidence>
<reference evidence="2" key="2">
    <citation type="journal article" date="2024" name="Plant">
        <title>Genomic evolution and insights into agronomic trait innovations of Sesamum species.</title>
        <authorList>
            <person name="Miao H."/>
            <person name="Wang L."/>
            <person name="Qu L."/>
            <person name="Liu H."/>
            <person name="Sun Y."/>
            <person name="Le M."/>
            <person name="Wang Q."/>
            <person name="Wei S."/>
            <person name="Zheng Y."/>
            <person name="Lin W."/>
            <person name="Duan Y."/>
            <person name="Cao H."/>
            <person name="Xiong S."/>
            <person name="Wang X."/>
            <person name="Wei L."/>
            <person name="Li C."/>
            <person name="Ma Q."/>
            <person name="Ju M."/>
            <person name="Zhao R."/>
            <person name="Li G."/>
            <person name="Mu C."/>
            <person name="Tian Q."/>
            <person name="Mei H."/>
            <person name="Zhang T."/>
            <person name="Gao T."/>
            <person name="Zhang H."/>
        </authorList>
    </citation>
    <scope>NUCLEOTIDE SEQUENCE</scope>
    <source>
        <strain evidence="2">G01</strain>
    </source>
</reference>
<feature type="chain" id="PRO_5043834004" evidence="1">
    <location>
        <begin position="20"/>
        <end position="57"/>
    </location>
</feature>
<feature type="signal peptide" evidence="1">
    <location>
        <begin position="1"/>
        <end position="19"/>
    </location>
</feature>